<protein>
    <submittedName>
        <fullName evidence="1">Uncharacterized protein</fullName>
    </submittedName>
</protein>
<organism evidence="1 2">
    <name type="scientific">Paraburkholderia dipogonis</name>
    <dbReference type="NCBI Taxonomy" id="1211383"/>
    <lineage>
        <taxon>Bacteria</taxon>
        <taxon>Pseudomonadati</taxon>
        <taxon>Pseudomonadota</taxon>
        <taxon>Betaproteobacteria</taxon>
        <taxon>Burkholderiales</taxon>
        <taxon>Burkholderiaceae</taxon>
        <taxon>Paraburkholderia</taxon>
    </lineage>
</organism>
<name>A0ABW9ATD5_9BURK</name>
<sequence>MRHRDAGVHQGSGKKPEPFFIYLAIIEAAMMGLRRFEWDGGAATVRLCAVTHC</sequence>
<proteinExistence type="predicted"/>
<comment type="caution">
    <text evidence="1">The sequence shown here is derived from an EMBL/GenBank/DDBJ whole genome shotgun (WGS) entry which is preliminary data.</text>
</comment>
<dbReference type="EMBL" id="JAQQEZ010000016">
    <property type="protein sequence ID" value="MFM0003832.1"/>
    <property type="molecule type" value="Genomic_DNA"/>
</dbReference>
<evidence type="ECO:0000313" key="1">
    <source>
        <dbReference type="EMBL" id="MFM0003832.1"/>
    </source>
</evidence>
<reference evidence="1 2" key="1">
    <citation type="journal article" date="2024" name="Chem. Sci.">
        <title>Discovery of megapolipeptins by genome mining of a Burkholderiales bacteria collection.</title>
        <authorList>
            <person name="Paulo B.S."/>
            <person name="Recchia M.J.J."/>
            <person name="Lee S."/>
            <person name="Fergusson C.H."/>
            <person name="Romanowski S.B."/>
            <person name="Hernandez A."/>
            <person name="Krull N."/>
            <person name="Liu D.Y."/>
            <person name="Cavanagh H."/>
            <person name="Bos A."/>
            <person name="Gray C.A."/>
            <person name="Murphy B.T."/>
            <person name="Linington R.G."/>
            <person name="Eustaquio A.S."/>
        </authorList>
    </citation>
    <scope>NUCLEOTIDE SEQUENCE [LARGE SCALE GENOMIC DNA]</scope>
    <source>
        <strain evidence="1 2">RL17-350-BIC-A</strain>
    </source>
</reference>
<gene>
    <name evidence="1" type="ORF">PQR57_22750</name>
</gene>
<evidence type="ECO:0000313" key="2">
    <source>
        <dbReference type="Proteomes" id="UP001629230"/>
    </source>
</evidence>
<accession>A0ABW9ATD5</accession>
<keyword evidence="2" id="KW-1185">Reference proteome</keyword>
<dbReference type="Proteomes" id="UP001629230">
    <property type="component" value="Unassembled WGS sequence"/>
</dbReference>
<dbReference type="RefSeq" id="WP_165923872.1">
    <property type="nucleotide sequence ID" value="NZ_JAQQEZ010000016.1"/>
</dbReference>